<dbReference type="RefSeq" id="WP_131777394.1">
    <property type="nucleotide sequence ID" value="NZ_BMOB01000013.1"/>
</dbReference>
<evidence type="ECO:0000256" key="7">
    <source>
        <dbReference type="SAM" id="Phobius"/>
    </source>
</evidence>
<feature type="transmembrane region" description="Helical" evidence="7">
    <location>
        <begin position="309"/>
        <end position="334"/>
    </location>
</feature>
<evidence type="ECO:0000313" key="9">
    <source>
        <dbReference type="Proteomes" id="UP000630149"/>
    </source>
</evidence>
<keyword evidence="3" id="KW-1003">Cell membrane</keyword>
<reference evidence="8" key="1">
    <citation type="journal article" date="2014" name="Int. J. Syst. Evol. Microbiol.">
        <title>Complete genome sequence of Corynebacterium casei LMG S-19264T (=DSM 44701T), isolated from a smear-ripened cheese.</title>
        <authorList>
            <consortium name="US DOE Joint Genome Institute (JGI-PGF)"/>
            <person name="Walter F."/>
            <person name="Albersmeier A."/>
            <person name="Kalinowski J."/>
            <person name="Ruckert C."/>
        </authorList>
    </citation>
    <scope>NUCLEOTIDE SEQUENCE</scope>
    <source>
        <strain evidence="8">JCM 13919</strain>
    </source>
</reference>
<dbReference type="PANTHER" id="PTHR33567">
    <property type="entry name" value="CHROMATE ION TRANSPORTER (EUROFUNG)"/>
    <property type="match status" value="1"/>
</dbReference>
<accession>A0A917NEC4</accession>
<feature type="transmembrane region" description="Helical" evidence="7">
    <location>
        <begin position="210"/>
        <end position="232"/>
    </location>
</feature>
<evidence type="ECO:0000256" key="2">
    <source>
        <dbReference type="ARBA" id="ARBA00005262"/>
    </source>
</evidence>
<evidence type="ECO:0000256" key="1">
    <source>
        <dbReference type="ARBA" id="ARBA00004651"/>
    </source>
</evidence>
<dbReference type="GO" id="GO:0015109">
    <property type="term" value="F:chromate transmembrane transporter activity"/>
    <property type="evidence" value="ECO:0007669"/>
    <property type="project" value="InterPro"/>
</dbReference>
<dbReference type="Pfam" id="PF02417">
    <property type="entry name" value="Chromate_transp"/>
    <property type="match status" value="2"/>
</dbReference>
<name>A0A917NEC4_9GAMM</name>
<proteinExistence type="inferred from homology"/>
<feature type="transmembrane region" description="Helical" evidence="7">
    <location>
        <begin position="401"/>
        <end position="432"/>
    </location>
</feature>
<evidence type="ECO:0000256" key="3">
    <source>
        <dbReference type="ARBA" id="ARBA00022475"/>
    </source>
</evidence>
<protein>
    <submittedName>
        <fullName evidence="8">Chromate transporter</fullName>
    </submittedName>
</protein>
<dbReference type="GO" id="GO:0005886">
    <property type="term" value="C:plasma membrane"/>
    <property type="evidence" value="ECO:0007669"/>
    <property type="project" value="UniProtKB-SubCell"/>
</dbReference>
<feature type="transmembrane region" description="Helical" evidence="7">
    <location>
        <begin position="145"/>
        <end position="175"/>
    </location>
</feature>
<dbReference type="AlphaFoldDB" id="A0A917NEC4"/>
<dbReference type="PANTHER" id="PTHR33567:SF3">
    <property type="entry name" value="CHROMATE ION TRANSPORTER (EUROFUNG)"/>
    <property type="match status" value="1"/>
</dbReference>
<comment type="similarity">
    <text evidence="2">Belongs to the chromate ion transporter (CHR) (TC 2.A.51) family.</text>
</comment>
<comment type="caution">
    <text evidence="8">The sequence shown here is derived from an EMBL/GenBank/DDBJ whole genome shotgun (WGS) entry which is preliminary data.</text>
</comment>
<dbReference type="NCBIfam" id="TIGR00937">
    <property type="entry name" value="2A51"/>
    <property type="match status" value="1"/>
</dbReference>
<keyword evidence="6 7" id="KW-0472">Membrane</keyword>
<sequence length="436" mass="48854">MNKSPSFKEAFFVFLQVAAYSFGGPANQIAVMHRLLVDEKQWIDEKQFLNALNYCMLLPGPEAHQLIIYIGWLLHRVRGGIVAGTLFVLPGFLSILLLSILYVNYQSTNWVQVLFYGIKPAVIAIVLSALIRIGQKSLKSESHYIIALSAFLFLFLLNVPFPIIILGAALIGYLLNRFNFALNLDSKTTLNQNFHKISLSTMQLIKTSSIWLAIWLLPVFFIFLITGVHHVFTQEAFLFSKTALLSFGGAYAVLSYIAQQAVQTYGWLKPVEMLDGLGMAETTPGPLIQVVQFVGFLAAYRYAGDMNPWLAGILGSIITTWVTFIPSFLWIFVGAPYIEELRKIQVLRVILTAITAAIVGVILNLSLWFAINTLFGKVEKFQIFIVDTYQPIWSTFDYGSAFIMLISLILAFLYKVGIFLILLTGIFLGVIVNSML</sequence>
<dbReference type="OrthoDB" id="8969999at2"/>
<feature type="transmembrane region" description="Helical" evidence="7">
    <location>
        <begin position="244"/>
        <end position="262"/>
    </location>
</feature>
<keyword evidence="9" id="KW-1185">Reference proteome</keyword>
<feature type="transmembrane region" description="Helical" evidence="7">
    <location>
        <begin position="114"/>
        <end position="133"/>
    </location>
</feature>
<evidence type="ECO:0000313" key="8">
    <source>
        <dbReference type="EMBL" id="GGI92437.1"/>
    </source>
</evidence>
<evidence type="ECO:0000256" key="5">
    <source>
        <dbReference type="ARBA" id="ARBA00022989"/>
    </source>
</evidence>
<dbReference type="InterPro" id="IPR014047">
    <property type="entry name" value="Chr_Tranpt_l_chain"/>
</dbReference>
<feature type="transmembrane region" description="Helical" evidence="7">
    <location>
        <begin position="346"/>
        <end position="371"/>
    </location>
</feature>
<organism evidence="8 9">
    <name type="scientific">Legionella impletisoli</name>
    <dbReference type="NCBI Taxonomy" id="343510"/>
    <lineage>
        <taxon>Bacteria</taxon>
        <taxon>Pseudomonadati</taxon>
        <taxon>Pseudomonadota</taxon>
        <taxon>Gammaproteobacteria</taxon>
        <taxon>Legionellales</taxon>
        <taxon>Legionellaceae</taxon>
        <taxon>Legionella</taxon>
    </lineage>
</organism>
<gene>
    <name evidence="8" type="ORF">GCM10007966_21360</name>
</gene>
<keyword evidence="5 7" id="KW-1133">Transmembrane helix</keyword>
<dbReference type="PIRSF" id="PIRSF004810">
    <property type="entry name" value="ChrA"/>
    <property type="match status" value="1"/>
</dbReference>
<feature type="transmembrane region" description="Helical" evidence="7">
    <location>
        <begin position="81"/>
        <end position="102"/>
    </location>
</feature>
<comment type="subcellular location">
    <subcellularLocation>
        <location evidence="1">Cell membrane</location>
        <topology evidence="1">Multi-pass membrane protein</topology>
    </subcellularLocation>
</comment>
<dbReference type="InterPro" id="IPR003370">
    <property type="entry name" value="Chromate_transpt"/>
</dbReference>
<evidence type="ECO:0000256" key="6">
    <source>
        <dbReference type="ARBA" id="ARBA00023136"/>
    </source>
</evidence>
<reference evidence="8" key="2">
    <citation type="submission" date="2020-09" db="EMBL/GenBank/DDBJ databases">
        <authorList>
            <person name="Sun Q."/>
            <person name="Ohkuma M."/>
        </authorList>
    </citation>
    <scope>NUCLEOTIDE SEQUENCE</scope>
    <source>
        <strain evidence="8">JCM 13919</strain>
    </source>
</reference>
<keyword evidence="4 7" id="KW-0812">Transmembrane</keyword>
<dbReference type="EMBL" id="BMOB01000013">
    <property type="protein sequence ID" value="GGI92437.1"/>
    <property type="molecule type" value="Genomic_DNA"/>
</dbReference>
<dbReference type="Proteomes" id="UP000630149">
    <property type="component" value="Unassembled WGS sequence"/>
</dbReference>
<evidence type="ECO:0000256" key="4">
    <source>
        <dbReference type="ARBA" id="ARBA00022692"/>
    </source>
</evidence>